<gene>
    <name evidence="12" type="ORF">FB558_5486</name>
</gene>
<feature type="transmembrane region" description="Helical" evidence="9">
    <location>
        <begin position="431"/>
        <end position="451"/>
    </location>
</feature>
<evidence type="ECO:0000256" key="1">
    <source>
        <dbReference type="ARBA" id="ARBA00004651"/>
    </source>
</evidence>
<evidence type="ECO:0000256" key="3">
    <source>
        <dbReference type="ARBA" id="ARBA00022676"/>
    </source>
</evidence>
<dbReference type="EMBL" id="VFPA01000003">
    <property type="protein sequence ID" value="TQM09719.1"/>
    <property type="molecule type" value="Genomic_DNA"/>
</dbReference>
<comment type="caution">
    <text evidence="12">The sequence shown here is derived from an EMBL/GenBank/DDBJ whole genome shotgun (WGS) entry which is preliminary data.</text>
</comment>
<feature type="transmembrane region" description="Helical" evidence="9">
    <location>
        <begin position="155"/>
        <end position="173"/>
    </location>
</feature>
<dbReference type="GO" id="GO:0010041">
    <property type="term" value="P:response to iron(III) ion"/>
    <property type="evidence" value="ECO:0007669"/>
    <property type="project" value="TreeGrafter"/>
</dbReference>
<feature type="compositionally biased region" description="Gly residues" evidence="8">
    <location>
        <begin position="596"/>
        <end position="605"/>
    </location>
</feature>
<evidence type="ECO:0000256" key="2">
    <source>
        <dbReference type="ARBA" id="ARBA00022475"/>
    </source>
</evidence>
<keyword evidence="3" id="KW-0328">Glycosyltransferase</keyword>
<feature type="transmembrane region" description="Helical" evidence="9">
    <location>
        <begin position="348"/>
        <end position="367"/>
    </location>
</feature>
<dbReference type="InterPro" id="IPR056785">
    <property type="entry name" value="YkcA/B-like_C"/>
</dbReference>
<keyword evidence="2" id="KW-1003">Cell membrane</keyword>
<feature type="region of interest" description="Disordered" evidence="8">
    <location>
        <begin position="596"/>
        <end position="632"/>
    </location>
</feature>
<feature type="transmembrane region" description="Helical" evidence="9">
    <location>
        <begin position="179"/>
        <end position="212"/>
    </location>
</feature>
<feature type="transmembrane region" description="Helical" evidence="9">
    <location>
        <begin position="101"/>
        <end position="122"/>
    </location>
</feature>
<evidence type="ECO:0000313" key="13">
    <source>
        <dbReference type="Proteomes" id="UP000315677"/>
    </source>
</evidence>
<protein>
    <submittedName>
        <fullName evidence="12">4-amino-4-deoxy-L-arabinose transferase-like glycosyltransferase</fullName>
    </submittedName>
</protein>
<evidence type="ECO:0000256" key="9">
    <source>
        <dbReference type="SAM" id="Phobius"/>
    </source>
</evidence>
<keyword evidence="5 9" id="KW-0812">Transmembrane</keyword>
<dbReference type="InterPro" id="IPR038731">
    <property type="entry name" value="RgtA/B/C-like"/>
</dbReference>
<evidence type="ECO:0000256" key="4">
    <source>
        <dbReference type="ARBA" id="ARBA00022679"/>
    </source>
</evidence>
<keyword evidence="13" id="KW-1185">Reference proteome</keyword>
<accession>A0A543DK71</accession>
<feature type="transmembrane region" description="Helical" evidence="9">
    <location>
        <begin position="406"/>
        <end position="425"/>
    </location>
</feature>
<keyword evidence="6 9" id="KW-1133">Transmembrane helix</keyword>
<dbReference type="GO" id="GO:0005886">
    <property type="term" value="C:plasma membrane"/>
    <property type="evidence" value="ECO:0007669"/>
    <property type="project" value="UniProtKB-SubCell"/>
</dbReference>
<sequence length="659" mass="66948">MTTTVPALDPAPPAPPARPRRGEHLALAGLLLATAVLYLWNLGSAGWANTYYAGAVQAMTQNWTAFFFGSVDAGNIVTVDKPPASLWVMALSARLFGLSSWSMLVPQALIGVGTVALLFAAVRRVAGPGAGLLAGAALALTPVAVEMFRYNNPDALLVLLLVGAAYATVRATGTGSTRWLLLAGALVGFAFLTKMAQAFVPLPALALAYLVAAPTGIRRRVRQLLAAGAAIVVAGGWWYAVVELWPPASRPYIGGSETDSAVELALGYNGLGRIFERESGAAGGAFLMGPNGQVQELGAGFGSEPGILRMFDSQIGAMAGWLLPAALALLLAGLWLTRRAPRTDAARASLLLWGGWTVVTALVFSLAQGIFHSYYTVALAPGVAALVGIGGALLWRQRRTRAGRTVLAAILAGTAAWAWVVLGRTPEFLPWLRWMVVAVAAVVVLALLLGVGARRRAAAVLALALVLTTLAGPAAHAVQTAAGGGKGGALPGAGPALVGGAPGGPGGSGASAPPDVARVGGPAGQDDVDAELVDLLRSAGTTWSAATTGAQSSAALALASDTTVMGIGGFSGGDPAPTLEEFQALVAAGEVHWFVGGGMGPGGGPDGPPPQAQPQGQPQGGGQHRGPRHNAEITTWVQENFTPATVGGRTVYDLTQPLP</sequence>
<reference evidence="12 13" key="1">
    <citation type="submission" date="2019-06" db="EMBL/GenBank/DDBJ databases">
        <title>Sequencing the genomes of 1000 actinobacteria strains.</title>
        <authorList>
            <person name="Klenk H.-P."/>
        </authorList>
    </citation>
    <scope>NUCLEOTIDE SEQUENCE [LARGE SCALE GENOMIC DNA]</scope>
    <source>
        <strain evidence="12 13">DSM 45301</strain>
    </source>
</reference>
<evidence type="ECO:0000259" key="10">
    <source>
        <dbReference type="Pfam" id="PF13231"/>
    </source>
</evidence>
<dbReference type="AlphaFoldDB" id="A0A543DK71"/>
<feature type="region of interest" description="Disordered" evidence="8">
    <location>
        <begin position="496"/>
        <end position="524"/>
    </location>
</feature>
<feature type="transmembrane region" description="Helical" evidence="9">
    <location>
        <begin position="128"/>
        <end position="148"/>
    </location>
</feature>
<comment type="subcellular location">
    <subcellularLocation>
        <location evidence="1">Cell membrane</location>
        <topology evidence="1">Multi-pass membrane protein</topology>
    </subcellularLocation>
</comment>
<dbReference type="RefSeq" id="WP_246106767.1">
    <property type="nucleotide sequence ID" value="NZ_VFPA01000003.1"/>
</dbReference>
<evidence type="ECO:0000256" key="6">
    <source>
        <dbReference type="ARBA" id="ARBA00022989"/>
    </source>
</evidence>
<feature type="domain" description="Putative mannosyltransferase YkcA/B-like C-terminal" evidence="11">
    <location>
        <begin position="537"/>
        <end position="603"/>
    </location>
</feature>
<dbReference type="Pfam" id="PF24878">
    <property type="entry name" value="YkcB_C"/>
    <property type="match status" value="1"/>
</dbReference>
<evidence type="ECO:0000259" key="11">
    <source>
        <dbReference type="Pfam" id="PF24878"/>
    </source>
</evidence>
<dbReference type="InterPro" id="IPR050297">
    <property type="entry name" value="LipidA_mod_glycosyltrf_83"/>
</dbReference>
<feature type="compositionally biased region" description="Gly residues" evidence="8">
    <location>
        <begin position="500"/>
        <end position="509"/>
    </location>
</feature>
<name>A0A543DK71_9PSEU</name>
<feature type="domain" description="Glycosyltransferase RgtA/B/C/D-like" evidence="10">
    <location>
        <begin position="80"/>
        <end position="234"/>
    </location>
</feature>
<dbReference type="PANTHER" id="PTHR33908">
    <property type="entry name" value="MANNOSYLTRANSFERASE YKCB-RELATED"/>
    <property type="match status" value="1"/>
</dbReference>
<feature type="transmembrane region" description="Helical" evidence="9">
    <location>
        <begin position="458"/>
        <end position="478"/>
    </location>
</feature>
<dbReference type="Proteomes" id="UP000315677">
    <property type="component" value="Unassembled WGS sequence"/>
</dbReference>
<dbReference type="GO" id="GO:0016763">
    <property type="term" value="F:pentosyltransferase activity"/>
    <property type="evidence" value="ECO:0007669"/>
    <property type="project" value="TreeGrafter"/>
</dbReference>
<feature type="transmembrane region" description="Helical" evidence="9">
    <location>
        <begin position="224"/>
        <end position="242"/>
    </location>
</feature>
<dbReference type="Pfam" id="PF13231">
    <property type="entry name" value="PMT_2"/>
    <property type="match status" value="1"/>
</dbReference>
<keyword evidence="4 12" id="KW-0808">Transferase</keyword>
<feature type="transmembrane region" description="Helical" evidence="9">
    <location>
        <begin position="25"/>
        <end position="43"/>
    </location>
</feature>
<evidence type="ECO:0000313" key="12">
    <source>
        <dbReference type="EMBL" id="TQM09719.1"/>
    </source>
</evidence>
<feature type="transmembrane region" description="Helical" evidence="9">
    <location>
        <begin position="373"/>
        <end position="394"/>
    </location>
</feature>
<keyword evidence="7 9" id="KW-0472">Membrane</keyword>
<evidence type="ECO:0000256" key="7">
    <source>
        <dbReference type="ARBA" id="ARBA00023136"/>
    </source>
</evidence>
<feature type="transmembrane region" description="Helical" evidence="9">
    <location>
        <begin position="315"/>
        <end position="336"/>
    </location>
</feature>
<evidence type="ECO:0000256" key="5">
    <source>
        <dbReference type="ARBA" id="ARBA00022692"/>
    </source>
</evidence>
<organism evidence="12 13">
    <name type="scientific">Pseudonocardia kunmingensis</name>
    <dbReference type="NCBI Taxonomy" id="630975"/>
    <lineage>
        <taxon>Bacteria</taxon>
        <taxon>Bacillati</taxon>
        <taxon>Actinomycetota</taxon>
        <taxon>Actinomycetes</taxon>
        <taxon>Pseudonocardiales</taxon>
        <taxon>Pseudonocardiaceae</taxon>
        <taxon>Pseudonocardia</taxon>
    </lineage>
</organism>
<proteinExistence type="predicted"/>
<dbReference type="PANTHER" id="PTHR33908:SF3">
    <property type="entry name" value="UNDECAPRENYL PHOSPHATE-ALPHA-4-AMINO-4-DEOXY-L-ARABINOSE ARABINOSYL TRANSFERASE"/>
    <property type="match status" value="1"/>
</dbReference>
<dbReference type="GO" id="GO:0009103">
    <property type="term" value="P:lipopolysaccharide biosynthetic process"/>
    <property type="evidence" value="ECO:0007669"/>
    <property type="project" value="UniProtKB-ARBA"/>
</dbReference>
<evidence type="ECO:0000256" key="8">
    <source>
        <dbReference type="SAM" id="MobiDB-lite"/>
    </source>
</evidence>